<organism evidence="2 3">
    <name type="scientific">Colletotrichum higginsianum (strain IMI 349063)</name>
    <name type="common">Crucifer anthracnose fungus</name>
    <dbReference type="NCBI Taxonomy" id="759273"/>
    <lineage>
        <taxon>Eukaryota</taxon>
        <taxon>Fungi</taxon>
        <taxon>Dikarya</taxon>
        <taxon>Ascomycota</taxon>
        <taxon>Pezizomycotina</taxon>
        <taxon>Sordariomycetes</taxon>
        <taxon>Hypocreomycetidae</taxon>
        <taxon>Glomerellales</taxon>
        <taxon>Glomerellaceae</taxon>
        <taxon>Colletotrichum</taxon>
        <taxon>Colletotrichum destructivum species complex</taxon>
    </lineage>
</organism>
<evidence type="ECO:0000313" key="2">
    <source>
        <dbReference type="EMBL" id="CCF37628.1"/>
    </source>
</evidence>
<proteinExistence type="predicted"/>
<reference evidence="3" key="1">
    <citation type="journal article" date="2012" name="Nat. Genet.">
        <title>Lifestyle transitions in plant pathogenic Colletotrichum fungi deciphered by genome and transcriptome analyses.</title>
        <authorList>
            <person name="O'Connell R.J."/>
            <person name="Thon M.R."/>
            <person name="Hacquard S."/>
            <person name="Amyotte S.G."/>
            <person name="Kleemann J."/>
            <person name="Torres M.F."/>
            <person name="Damm U."/>
            <person name="Buiate E.A."/>
            <person name="Epstein L."/>
            <person name="Alkan N."/>
            <person name="Altmueller J."/>
            <person name="Alvarado-Balderrama L."/>
            <person name="Bauser C.A."/>
            <person name="Becker C."/>
            <person name="Birren B.W."/>
            <person name="Chen Z."/>
            <person name="Choi J."/>
            <person name="Crouch J.A."/>
            <person name="Duvick J.P."/>
            <person name="Farman M.A."/>
            <person name="Gan P."/>
            <person name="Heiman D."/>
            <person name="Henrissat B."/>
            <person name="Howard R.J."/>
            <person name="Kabbage M."/>
            <person name="Koch C."/>
            <person name="Kracher B."/>
            <person name="Kubo Y."/>
            <person name="Law A.D."/>
            <person name="Lebrun M.-H."/>
            <person name="Lee Y.-H."/>
            <person name="Miyara I."/>
            <person name="Moore N."/>
            <person name="Neumann U."/>
            <person name="Nordstroem K."/>
            <person name="Panaccione D.G."/>
            <person name="Panstruga R."/>
            <person name="Place M."/>
            <person name="Proctor R.H."/>
            <person name="Prusky D."/>
            <person name="Rech G."/>
            <person name="Reinhardt R."/>
            <person name="Rollins J.A."/>
            <person name="Rounsley S."/>
            <person name="Schardl C.L."/>
            <person name="Schwartz D.C."/>
            <person name="Shenoy N."/>
            <person name="Shirasu K."/>
            <person name="Sikhakolli U.R."/>
            <person name="Stueber K."/>
            <person name="Sukno S.A."/>
            <person name="Sweigard J.A."/>
            <person name="Takano Y."/>
            <person name="Takahara H."/>
            <person name="Trail F."/>
            <person name="van der Does H.C."/>
            <person name="Voll L.M."/>
            <person name="Will I."/>
            <person name="Young S."/>
            <person name="Zeng Q."/>
            <person name="Zhang J."/>
            <person name="Zhou S."/>
            <person name="Dickman M.B."/>
            <person name="Schulze-Lefert P."/>
            <person name="Ver Loren van Themaat E."/>
            <person name="Ma L.-J."/>
            <person name="Vaillancourt L.J."/>
        </authorList>
    </citation>
    <scope>NUCLEOTIDE SEQUENCE [LARGE SCALE GENOMIC DNA]</scope>
    <source>
        <strain evidence="3">IMI 349063</strain>
    </source>
</reference>
<evidence type="ECO:0000313" key="3">
    <source>
        <dbReference type="Proteomes" id="UP000007174"/>
    </source>
</evidence>
<feature type="region of interest" description="Disordered" evidence="1">
    <location>
        <begin position="88"/>
        <end position="114"/>
    </location>
</feature>
<accession>H1VBM5</accession>
<dbReference type="HOGENOM" id="CLU_2120922_0_0_1"/>
<protein>
    <submittedName>
        <fullName evidence="2">Uncharacterized protein</fullName>
    </submittedName>
</protein>
<gene>
    <name evidence="2" type="ORF">CH063_08920</name>
</gene>
<dbReference type="EMBL" id="CACQ02002555">
    <property type="protein sequence ID" value="CCF37628.1"/>
    <property type="molecule type" value="Genomic_DNA"/>
</dbReference>
<sequence length="114" mass="10763">MAAVSRAVDSTMCGQLPRCIHMDTLATAWCWAASSRSSGLSLSTLEELLPPMALVMSGAPPVGVGAGTGTPCVVVGGAVGNAEADTGADDAVADAGGAGSAAEDVGSAGDGAAG</sequence>
<evidence type="ECO:0000256" key="1">
    <source>
        <dbReference type="SAM" id="MobiDB-lite"/>
    </source>
</evidence>
<dbReference type="Proteomes" id="UP000007174">
    <property type="component" value="Unassembled WGS sequence"/>
</dbReference>
<dbReference type="AlphaFoldDB" id="H1VBM5"/>
<feature type="compositionally biased region" description="Low complexity" evidence="1">
    <location>
        <begin position="93"/>
        <end position="107"/>
    </location>
</feature>
<name>H1VBM5_COLHI</name>